<dbReference type="EMBL" id="CABDUW010002424">
    <property type="protein sequence ID" value="VTJ86744.1"/>
    <property type="molecule type" value="Genomic_DNA"/>
</dbReference>
<gene>
    <name evidence="1" type="ORF">MONAX_5E021227</name>
</gene>
<feature type="non-terminal residue" evidence="1">
    <location>
        <position position="49"/>
    </location>
</feature>
<feature type="non-terminal residue" evidence="1">
    <location>
        <position position="1"/>
    </location>
</feature>
<proteinExistence type="predicted"/>
<protein>
    <submittedName>
        <fullName evidence="1">Uncharacterized protein</fullName>
    </submittedName>
</protein>
<keyword evidence="2" id="KW-1185">Reference proteome</keyword>
<reference evidence="1" key="1">
    <citation type="submission" date="2019-04" db="EMBL/GenBank/DDBJ databases">
        <authorList>
            <person name="Alioto T."/>
            <person name="Alioto T."/>
        </authorList>
    </citation>
    <scope>NUCLEOTIDE SEQUENCE [LARGE SCALE GENOMIC DNA]</scope>
</reference>
<accession>A0A5E4CY17</accession>
<name>A0A5E4CY17_MARMO</name>
<evidence type="ECO:0000313" key="2">
    <source>
        <dbReference type="Proteomes" id="UP000335636"/>
    </source>
</evidence>
<dbReference type="Proteomes" id="UP000335636">
    <property type="component" value="Unassembled WGS sequence"/>
</dbReference>
<organism evidence="1 2">
    <name type="scientific">Marmota monax</name>
    <name type="common">Woodchuck</name>
    <dbReference type="NCBI Taxonomy" id="9995"/>
    <lineage>
        <taxon>Eukaryota</taxon>
        <taxon>Metazoa</taxon>
        <taxon>Chordata</taxon>
        <taxon>Craniata</taxon>
        <taxon>Vertebrata</taxon>
        <taxon>Euteleostomi</taxon>
        <taxon>Mammalia</taxon>
        <taxon>Eutheria</taxon>
        <taxon>Euarchontoglires</taxon>
        <taxon>Glires</taxon>
        <taxon>Rodentia</taxon>
        <taxon>Sciuromorpha</taxon>
        <taxon>Sciuridae</taxon>
        <taxon>Xerinae</taxon>
        <taxon>Marmotini</taxon>
        <taxon>Marmota</taxon>
    </lineage>
</organism>
<sequence length="49" mass="5694">PKWHCLCDVIKWLSWEISFELHDVREEISSATCNPLVGVICGIVPRRQE</sequence>
<evidence type="ECO:0000313" key="1">
    <source>
        <dbReference type="EMBL" id="VTJ86744.1"/>
    </source>
</evidence>
<dbReference type="AlphaFoldDB" id="A0A5E4CY17"/>
<comment type="caution">
    <text evidence="1">The sequence shown here is derived from an EMBL/GenBank/DDBJ whole genome shotgun (WGS) entry which is preliminary data.</text>
</comment>